<evidence type="ECO:0000313" key="4">
    <source>
        <dbReference type="EMBL" id="KAG0503780.1"/>
    </source>
</evidence>
<proteinExistence type="predicted"/>
<dbReference type="OrthoDB" id="5322100at2759"/>
<protein>
    <recommendedName>
        <fullName evidence="2">PLAT domain-containing protein</fullName>
    </recommendedName>
</protein>
<dbReference type="Pfam" id="PF01477">
    <property type="entry name" value="PLAT"/>
    <property type="match status" value="1"/>
</dbReference>
<accession>A0A835S3S5</accession>
<evidence type="ECO:0000313" key="3">
    <source>
        <dbReference type="EMBL" id="KAG0499608.1"/>
    </source>
</evidence>
<comment type="caution">
    <text evidence="1">Lacks conserved residue(s) required for the propagation of feature annotation.</text>
</comment>
<sequence length="113" mass="12776">MGLRHDYFERGNLDIFSGRGRCLSSPLCLLNLTSDGTGRLPAWYCEYVEVTVTGSNQGCSQHDFKVQQWLSTDRPPKQLYATKNECLLEKDGFTVTRFLPATGPRELVMVERG</sequence>
<evidence type="ECO:0000256" key="1">
    <source>
        <dbReference type="PROSITE-ProRule" id="PRU00152"/>
    </source>
</evidence>
<gene>
    <name evidence="4" type="ORF">HPP92_003852</name>
    <name evidence="3" type="ORF">HPP92_004299</name>
</gene>
<dbReference type="SUPFAM" id="SSF49723">
    <property type="entry name" value="Lipase/lipooxygenase domain (PLAT/LH2 domain)"/>
    <property type="match status" value="1"/>
</dbReference>
<dbReference type="PROSITE" id="PS50095">
    <property type="entry name" value="PLAT"/>
    <property type="match status" value="1"/>
</dbReference>
<reference evidence="5 6" key="1">
    <citation type="journal article" date="2020" name="Nat. Food">
        <title>A phased Vanilla planifolia genome enables genetic improvement of flavour and production.</title>
        <authorList>
            <person name="Hasing T."/>
            <person name="Tang H."/>
            <person name="Brym M."/>
            <person name="Khazi F."/>
            <person name="Huang T."/>
            <person name="Chambers A.H."/>
        </authorList>
    </citation>
    <scope>NUCLEOTIDE SEQUENCE [LARGE SCALE GENOMIC DNA]</scope>
    <source>
        <tissue evidence="4">Leaf</tissue>
    </source>
</reference>
<comment type="caution">
    <text evidence="4">The sequence shown here is derived from an EMBL/GenBank/DDBJ whole genome shotgun (WGS) entry which is preliminary data.</text>
</comment>
<keyword evidence="5" id="KW-1185">Reference proteome</keyword>
<dbReference type="Proteomes" id="UP000636800">
    <property type="component" value="Chromosome 1"/>
</dbReference>
<dbReference type="PANTHER" id="PTHR31718">
    <property type="entry name" value="PLAT DOMAIN-CONTAINING PROTEIN"/>
    <property type="match status" value="1"/>
</dbReference>
<feature type="domain" description="PLAT" evidence="2">
    <location>
        <begin position="1"/>
        <end position="84"/>
    </location>
</feature>
<name>A0A835S3S5_VANPL</name>
<dbReference type="PANTHER" id="PTHR31718:SF0">
    <property type="entry name" value="PLAT DOMAIN-CONTAINING PROTEIN 2"/>
    <property type="match status" value="1"/>
</dbReference>
<dbReference type="InterPro" id="IPR036392">
    <property type="entry name" value="PLAT/LH2_dom_sf"/>
</dbReference>
<organism evidence="4 6">
    <name type="scientific">Vanilla planifolia</name>
    <name type="common">Vanilla</name>
    <dbReference type="NCBI Taxonomy" id="51239"/>
    <lineage>
        <taxon>Eukaryota</taxon>
        <taxon>Viridiplantae</taxon>
        <taxon>Streptophyta</taxon>
        <taxon>Embryophyta</taxon>
        <taxon>Tracheophyta</taxon>
        <taxon>Spermatophyta</taxon>
        <taxon>Magnoliopsida</taxon>
        <taxon>Liliopsida</taxon>
        <taxon>Asparagales</taxon>
        <taxon>Orchidaceae</taxon>
        <taxon>Vanilloideae</taxon>
        <taxon>Vanilleae</taxon>
        <taxon>Vanilla</taxon>
    </lineage>
</organism>
<dbReference type="Proteomes" id="UP000639772">
    <property type="component" value="Chromosome 1"/>
</dbReference>
<dbReference type="EMBL" id="JADCNL010000001">
    <property type="protein sequence ID" value="KAG0499608.1"/>
    <property type="molecule type" value="Genomic_DNA"/>
</dbReference>
<dbReference type="InterPro" id="IPR001024">
    <property type="entry name" value="PLAT/LH2_dom"/>
</dbReference>
<dbReference type="Gene3D" id="2.60.60.20">
    <property type="entry name" value="PLAT/LH2 domain"/>
    <property type="match status" value="1"/>
</dbReference>
<evidence type="ECO:0000313" key="5">
    <source>
        <dbReference type="Proteomes" id="UP000636800"/>
    </source>
</evidence>
<dbReference type="AlphaFoldDB" id="A0A835S3S5"/>
<dbReference type="EMBL" id="JADCNM010000001">
    <property type="protein sequence ID" value="KAG0503780.1"/>
    <property type="molecule type" value="Genomic_DNA"/>
</dbReference>
<evidence type="ECO:0000313" key="6">
    <source>
        <dbReference type="Proteomes" id="UP000639772"/>
    </source>
</evidence>
<evidence type="ECO:0000259" key="2">
    <source>
        <dbReference type="PROSITE" id="PS50095"/>
    </source>
</evidence>